<dbReference type="EMBL" id="JACBXQ010000006">
    <property type="protein sequence ID" value="MBG9987225.1"/>
    <property type="molecule type" value="Genomic_DNA"/>
</dbReference>
<protein>
    <recommendedName>
        <fullName evidence="2">Alpha,alpha-phosphotrehalase</fullName>
        <ecNumber evidence="2">3.2.1.93</ecNumber>
    </recommendedName>
</protein>
<dbReference type="InterPro" id="IPR045857">
    <property type="entry name" value="O16G_dom_2"/>
</dbReference>
<gene>
    <name evidence="4" type="primary">treC</name>
    <name evidence="4" type="ORF">HZY91_10145</name>
</gene>
<dbReference type="SUPFAM" id="SSF51011">
    <property type="entry name" value="Glycosyl hydrolase domain"/>
    <property type="match status" value="1"/>
</dbReference>
<keyword evidence="5" id="KW-1185">Reference proteome</keyword>
<dbReference type="Proteomes" id="UP000721415">
    <property type="component" value="Unassembled WGS sequence"/>
</dbReference>
<evidence type="ECO:0000256" key="2">
    <source>
        <dbReference type="NCBIfam" id="TIGR02403"/>
    </source>
</evidence>
<name>A0ABS0LUT4_9LACT</name>
<proteinExistence type="predicted"/>
<dbReference type="SMART" id="SM00642">
    <property type="entry name" value="Aamy"/>
    <property type="match status" value="1"/>
</dbReference>
<dbReference type="Gene3D" id="3.20.20.80">
    <property type="entry name" value="Glycosidases"/>
    <property type="match status" value="1"/>
</dbReference>
<evidence type="ECO:0000313" key="5">
    <source>
        <dbReference type="Proteomes" id="UP000721415"/>
    </source>
</evidence>
<keyword evidence="1 4" id="KW-0326">Glycosidase</keyword>
<dbReference type="GO" id="GO:0008788">
    <property type="term" value="F:alpha,alpha-phosphotrehalase activity"/>
    <property type="evidence" value="ECO:0007669"/>
    <property type="project" value="UniProtKB-EC"/>
</dbReference>
<dbReference type="NCBIfam" id="NF008183">
    <property type="entry name" value="PRK10933.1"/>
    <property type="match status" value="1"/>
</dbReference>
<dbReference type="PANTHER" id="PTHR10357:SF217">
    <property type="entry name" value="TREHALOSE-6-PHOSPHATE HYDROLASE"/>
    <property type="match status" value="1"/>
</dbReference>
<comment type="caution">
    <text evidence="4">The sequence shown here is derived from an EMBL/GenBank/DDBJ whole genome shotgun (WGS) entry which is preliminary data.</text>
</comment>
<dbReference type="EC" id="3.2.1.93" evidence="2"/>
<accession>A0ABS0LUT4</accession>
<feature type="domain" description="Glycosyl hydrolase family 13 catalytic" evidence="3">
    <location>
        <begin position="10"/>
        <end position="415"/>
    </location>
</feature>
<dbReference type="NCBIfam" id="TIGR02403">
    <property type="entry name" value="trehalose_treC"/>
    <property type="match status" value="1"/>
</dbReference>
<dbReference type="SUPFAM" id="SSF51445">
    <property type="entry name" value="(Trans)glycosidases"/>
    <property type="match status" value="1"/>
</dbReference>
<dbReference type="Gene3D" id="3.90.400.10">
    <property type="entry name" value="Oligo-1,6-glucosidase, Domain 2"/>
    <property type="match status" value="1"/>
</dbReference>
<evidence type="ECO:0000313" key="4">
    <source>
        <dbReference type="EMBL" id="MBG9987225.1"/>
    </source>
</evidence>
<dbReference type="InterPro" id="IPR013780">
    <property type="entry name" value="Glyco_hydro_b"/>
</dbReference>
<evidence type="ECO:0000256" key="1">
    <source>
        <dbReference type="ARBA" id="ARBA00023295"/>
    </source>
</evidence>
<dbReference type="InterPro" id="IPR006047">
    <property type="entry name" value="GH13_cat_dom"/>
</dbReference>
<keyword evidence="4" id="KW-0378">Hydrolase</keyword>
<dbReference type="InterPro" id="IPR017853">
    <property type="entry name" value="GH"/>
</dbReference>
<evidence type="ECO:0000259" key="3">
    <source>
        <dbReference type="SMART" id="SM00642"/>
    </source>
</evidence>
<sequence length="556" mass="64976">MDLSQRVIYQIYPRSFQDSNKDGIGDLPGIIKRLDYLKELGIDMIWLSPFYPSPQNDNGYDVSNYLEIDPMFGNMNDFDCLVAEAQTRGIDLMLDMVFNHTSIEHEWFRKALAGDPKYQDFYYLRSLKEDGSLPTNWESKFGGPAWAQFGETDLYYLHLYDKTQADLNWYNPRVRKELHEIVKFWMKKGVKGFRFDVLNVIGKSEVLIDSPEPGSKEEKALYTDTPIVHEWIKELNQATFGQDQDFVTVGEMSSTSVPSGILYTNPCQNQLSMIFSFHHLKVDYENGEKWSNPPFDFIELKRILNEWQQGMSDGNGWNALFLNNHDQPRANSRFGDPENYPFETASMLAQTIHFLRGTPYVYQGEEIGMSNPNFESIEQYHDVETHNYYHIMKEKGYTKNKIMAIIQAKSRDNSRTPIQWDRSQNAGFSKVEPWINVADNYLQVNVEDELKKGKIFRYYQKIIELRKNNELIQKGHYRGLMLDDPNFMVYVRESKNSKKLLVVSHFYEADCEFRMPEEFTHCKATKLIGNGKLSNIYEGQETLIFGPYETVAYLFE</sequence>
<dbReference type="Gene3D" id="2.60.40.1180">
    <property type="entry name" value="Golgi alpha-mannosidase II"/>
    <property type="match status" value="1"/>
</dbReference>
<reference evidence="4 5" key="1">
    <citation type="submission" date="2020-07" db="EMBL/GenBank/DDBJ databases">
        <title>Facklamia lactis sp. nov., isolated from raw milk.</title>
        <authorList>
            <person name="Doll E.V."/>
            <person name="Huptas C."/>
            <person name="Staib L."/>
            <person name="Wenning M."/>
            <person name="Scherer S."/>
        </authorList>
    </citation>
    <scope>NUCLEOTIDE SEQUENCE [LARGE SCALE GENOMIC DNA]</scope>
    <source>
        <strain evidence="4 5">DSM 111018</strain>
    </source>
</reference>
<dbReference type="Pfam" id="PF00128">
    <property type="entry name" value="Alpha-amylase"/>
    <property type="match status" value="1"/>
</dbReference>
<dbReference type="CDD" id="cd11333">
    <property type="entry name" value="AmyAc_SI_OligoGlu_DGase"/>
    <property type="match status" value="1"/>
</dbReference>
<dbReference type="RefSeq" id="WP_197116134.1">
    <property type="nucleotide sequence ID" value="NZ_JACBXQ010000006.1"/>
</dbReference>
<dbReference type="PANTHER" id="PTHR10357">
    <property type="entry name" value="ALPHA-AMYLASE FAMILY MEMBER"/>
    <property type="match status" value="1"/>
</dbReference>
<organism evidence="4 5">
    <name type="scientific">Facklamia lactis</name>
    <dbReference type="NCBI Taxonomy" id="2749967"/>
    <lineage>
        <taxon>Bacteria</taxon>
        <taxon>Bacillati</taxon>
        <taxon>Bacillota</taxon>
        <taxon>Bacilli</taxon>
        <taxon>Lactobacillales</taxon>
        <taxon>Aerococcaceae</taxon>
        <taxon>Facklamia</taxon>
    </lineage>
</organism>
<dbReference type="InterPro" id="IPR012769">
    <property type="entry name" value="Trehalose_TreC"/>
</dbReference>